<dbReference type="Pfam" id="PF00437">
    <property type="entry name" value="T2SSE"/>
    <property type="match status" value="1"/>
</dbReference>
<comment type="similarity">
    <text evidence="1">Belongs to the GSP E family.</text>
</comment>
<dbReference type="FunFam" id="3.40.50.300:FF:000398">
    <property type="entry name" value="Type IV pilus assembly ATPase PilB"/>
    <property type="match status" value="1"/>
</dbReference>
<evidence type="ECO:0000313" key="5">
    <source>
        <dbReference type="EMBL" id="NYZ66618.1"/>
    </source>
</evidence>
<dbReference type="SUPFAM" id="SSF52540">
    <property type="entry name" value="P-loop containing nucleoside triphosphate hydrolases"/>
    <property type="match status" value="1"/>
</dbReference>
<evidence type="ECO:0000313" key="6">
    <source>
        <dbReference type="Proteomes" id="UP000569732"/>
    </source>
</evidence>
<evidence type="ECO:0000256" key="3">
    <source>
        <dbReference type="ARBA" id="ARBA00022840"/>
    </source>
</evidence>
<dbReference type="Gene3D" id="3.30.300.160">
    <property type="entry name" value="Type II secretion system, protein E, N-terminal domain"/>
    <property type="match status" value="1"/>
</dbReference>
<evidence type="ECO:0000259" key="4">
    <source>
        <dbReference type="PROSITE" id="PS00662"/>
    </source>
</evidence>
<dbReference type="GO" id="GO:0016887">
    <property type="term" value="F:ATP hydrolysis activity"/>
    <property type="evidence" value="ECO:0007669"/>
    <property type="project" value="TreeGrafter"/>
</dbReference>
<dbReference type="Gene3D" id="3.30.450.90">
    <property type="match status" value="1"/>
</dbReference>
<dbReference type="PANTHER" id="PTHR30258:SF13">
    <property type="entry name" value="SECRETION PATHWAY ATPASE-RELATED"/>
    <property type="match status" value="1"/>
</dbReference>
<dbReference type="SUPFAM" id="SSF160246">
    <property type="entry name" value="EspE N-terminal domain-like"/>
    <property type="match status" value="1"/>
</dbReference>
<dbReference type="InterPro" id="IPR003593">
    <property type="entry name" value="AAA+_ATPase"/>
</dbReference>
<organism evidence="5 6">
    <name type="scientific">Spartinivicinus marinus</name>
    <dbReference type="NCBI Taxonomy" id="2994442"/>
    <lineage>
        <taxon>Bacteria</taxon>
        <taxon>Pseudomonadati</taxon>
        <taxon>Pseudomonadota</taxon>
        <taxon>Gammaproteobacteria</taxon>
        <taxon>Oceanospirillales</taxon>
        <taxon>Zooshikellaceae</taxon>
        <taxon>Spartinivicinus</taxon>
    </lineage>
</organism>
<dbReference type="RefSeq" id="WP_180568647.1">
    <property type="nucleotide sequence ID" value="NZ_JACCKB010000015.1"/>
</dbReference>
<evidence type="ECO:0000256" key="1">
    <source>
        <dbReference type="ARBA" id="ARBA00006611"/>
    </source>
</evidence>
<keyword evidence="3" id="KW-0067">ATP-binding</keyword>
<keyword evidence="6" id="KW-1185">Reference proteome</keyword>
<sequence>MFNVQAATKHQPDHYIDLRGVLHDLVQDRRLCNEVAEELLSRRRSPEQAKLHPLEYVASQNLRDEAREGKALDLECLTEWLAIKSDQRHFHIDPLKIDVPSVTKQMSHAFAERHQILAVEVDDETVTIASAQPLVHAWEENLRHVLRKEIKRVIANPADIRRYTVEFYKIAQSVSGASGDAYGGFLTNFEQMLELGNMQAPDANDQHIVNIVDWLLQYAFEQRASDIHIEPRREKGHLRLRIDGVLHYVYELPAQVMAAVTSRLKILGRMDVAEKRRPQDGRLKTVSPEGNEVELRLSTLPTAFGEKMVMRIFDPDVLLKSFGELGLMSVDNRRWHEMISQPNGIVLVTGPTGSGKTTTLYSSLKELATAEVNVCTIEDPIEMVESSFNQMQVQHNIDLTFASGVRALLRQDPDIIMIGEIRDLETAEMAMQAALTGHLVLSTLHTNDAPSAITRLLELGVPAYMIKATVIGVMAQRLVRTLCTNCKKEGQVDDAEWQALTRPWSAPVPKSACQPAGCLDCRETGFRGRLGVYEIMPLSENLKHVIEDSCDVQDIRRQAYKDGMRSLRISGAQKVASGLTTISEVIRVTPAVERMK</sequence>
<dbReference type="InterPro" id="IPR001482">
    <property type="entry name" value="T2SS/T4SS_dom"/>
</dbReference>
<accession>A0A853I7I6</accession>
<dbReference type="PANTHER" id="PTHR30258">
    <property type="entry name" value="TYPE II SECRETION SYSTEM PROTEIN GSPE-RELATED"/>
    <property type="match status" value="1"/>
</dbReference>
<proteinExistence type="inferred from homology"/>
<dbReference type="SMART" id="SM00382">
    <property type="entry name" value="AAA"/>
    <property type="match status" value="1"/>
</dbReference>
<dbReference type="InterPro" id="IPR037257">
    <property type="entry name" value="T2SS_E_N_sf"/>
</dbReference>
<dbReference type="InterPro" id="IPR027417">
    <property type="entry name" value="P-loop_NTPase"/>
</dbReference>
<dbReference type="PROSITE" id="PS00662">
    <property type="entry name" value="T2SP_E"/>
    <property type="match status" value="1"/>
</dbReference>
<dbReference type="Proteomes" id="UP000569732">
    <property type="component" value="Unassembled WGS sequence"/>
</dbReference>
<dbReference type="Pfam" id="PF05157">
    <property type="entry name" value="MshEN"/>
    <property type="match status" value="1"/>
</dbReference>
<dbReference type="AlphaFoldDB" id="A0A853I7I6"/>
<dbReference type="InterPro" id="IPR007831">
    <property type="entry name" value="T2SS_GspE_N"/>
</dbReference>
<protein>
    <submittedName>
        <fullName evidence="5">Type II/IV secretion system protein</fullName>
    </submittedName>
</protein>
<evidence type="ECO:0000256" key="2">
    <source>
        <dbReference type="ARBA" id="ARBA00022741"/>
    </source>
</evidence>
<dbReference type="GO" id="GO:0005886">
    <property type="term" value="C:plasma membrane"/>
    <property type="evidence" value="ECO:0007669"/>
    <property type="project" value="TreeGrafter"/>
</dbReference>
<comment type="caution">
    <text evidence="5">The sequence shown here is derived from an EMBL/GenBank/DDBJ whole genome shotgun (WGS) entry which is preliminary data.</text>
</comment>
<dbReference type="Gene3D" id="3.40.50.300">
    <property type="entry name" value="P-loop containing nucleotide triphosphate hydrolases"/>
    <property type="match status" value="1"/>
</dbReference>
<feature type="domain" description="Bacterial type II secretion system protein E" evidence="4">
    <location>
        <begin position="409"/>
        <end position="423"/>
    </location>
</feature>
<name>A0A853I7I6_9GAMM</name>
<gene>
    <name evidence="5" type="ORF">H0A36_11415</name>
</gene>
<dbReference type="CDD" id="cd01129">
    <property type="entry name" value="PulE-GspE-like"/>
    <property type="match status" value="1"/>
</dbReference>
<keyword evidence="2" id="KW-0547">Nucleotide-binding</keyword>
<dbReference type="EMBL" id="JACCKB010000015">
    <property type="protein sequence ID" value="NYZ66618.1"/>
    <property type="molecule type" value="Genomic_DNA"/>
</dbReference>
<reference evidence="5 6" key="1">
    <citation type="submission" date="2020-07" db="EMBL/GenBank/DDBJ databases">
        <title>Endozoicomonas sp. nov., isolated from sediment.</title>
        <authorList>
            <person name="Gu T."/>
        </authorList>
    </citation>
    <scope>NUCLEOTIDE SEQUENCE [LARGE SCALE GENOMIC DNA]</scope>
    <source>
        <strain evidence="5 6">SM1973</strain>
    </source>
</reference>
<dbReference type="GO" id="GO:0005524">
    <property type="term" value="F:ATP binding"/>
    <property type="evidence" value="ECO:0007669"/>
    <property type="project" value="UniProtKB-KW"/>
</dbReference>